<keyword evidence="4" id="KW-1185">Reference proteome</keyword>
<evidence type="ECO:0000259" key="2">
    <source>
        <dbReference type="Pfam" id="PF08327"/>
    </source>
</evidence>
<sequence length="202" mass="22113">MGNITEELARVERSVATDGEVRRIAMSRRFEASRERVWAALTEPERLAQWFLPVTGDLQEGGVYQLEGNASGDILRCHAPAEFRLTWHFGEPQGLSEVTVALSGDDAAEFAMEHAAEFPAAMWDQYGAGAVGVGWDGALYSLVRYLEDGVALDPDQWMTSEDALRLNELSAAAWGEAQRADGASDEAVERAVRETIAFYAGD</sequence>
<reference evidence="4" key="1">
    <citation type="journal article" date="2019" name="Int. J. Syst. Evol. Microbiol.">
        <title>The Global Catalogue of Microorganisms (GCM) 10K type strain sequencing project: providing services to taxonomists for standard genome sequencing and annotation.</title>
        <authorList>
            <consortium name="The Broad Institute Genomics Platform"/>
            <consortium name="The Broad Institute Genome Sequencing Center for Infectious Disease"/>
            <person name="Wu L."/>
            <person name="Ma J."/>
        </authorList>
    </citation>
    <scope>NUCLEOTIDE SEQUENCE [LARGE SCALE GENOMIC DNA]</scope>
    <source>
        <strain evidence="4">IBRC-M 10908</strain>
    </source>
</reference>
<evidence type="ECO:0000313" key="4">
    <source>
        <dbReference type="Proteomes" id="UP001595823"/>
    </source>
</evidence>
<name>A0ABV8TWT4_9ACTN</name>
<dbReference type="InterPro" id="IPR013538">
    <property type="entry name" value="ASHA1/2-like_C"/>
</dbReference>
<protein>
    <submittedName>
        <fullName evidence="3">SRPBCC domain-containing protein</fullName>
    </submittedName>
</protein>
<evidence type="ECO:0000313" key="3">
    <source>
        <dbReference type="EMBL" id="MFC4334910.1"/>
    </source>
</evidence>
<dbReference type="EMBL" id="JBHSDK010000010">
    <property type="protein sequence ID" value="MFC4334910.1"/>
    <property type="molecule type" value="Genomic_DNA"/>
</dbReference>
<comment type="caution">
    <text evidence="3">The sequence shown here is derived from an EMBL/GenBank/DDBJ whole genome shotgun (WGS) entry which is preliminary data.</text>
</comment>
<dbReference type="Gene3D" id="3.30.530.20">
    <property type="match status" value="1"/>
</dbReference>
<accession>A0ABV8TWT4</accession>
<dbReference type="Pfam" id="PF08327">
    <property type="entry name" value="AHSA1"/>
    <property type="match status" value="1"/>
</dbReference>
<feature type="domain" description="Activator of Hsp90 ATPase homologue 1/2-like C-terminal" evidence="2">
    <location>
        <begin position="32"/>
        <end position="147"/>
    </location>
</feature>
<comment type="similarity">
    <text evidence="1">Belongs to the AHA1 family.</text>
</comment>
<dbReference type="RefSeq" id="WP_380619070.1">
    <property type="nucleotide sequence ID" value="NZ_JBHSDK010000010.1"/>
</dbReference>
<dbReference type="InterPro" id="IPR023393">
    <property type="entry name" value="START-like_dom_sf"/>
</dbReference>
<organism evidence="3 4">
    <name type="scientific">Salininema proteolyticum</name>
    <dbReference type="NCBI Taxonomy" id="1607685"/>
    <lineage>
        <taxon>Bacteria</taxon>
        <taxon>Bacillati</taxon>
        <taxon>Actinomycetota</taxon>
        <taxon>Actinomycetes</taxon>
        <taxon>Glycomycetales</taxon>
        <taxon>Glycomycetaceae</taxon>
        <taxon>Salininema</taxon>
    </lineage>
</organism>
<dbReference type="Proteomes" id="UP001595823">
    <property type="component" value="Unassembled WGS sequence"/>
</dbReference>
<evidence type="ECO:0000256" key="1">
    <source>
        <dbReference type="ARBA" id="ARBA00006817"/>
    </source>
</evidence>
<dbReference type="SUPFAM" id="SSF55961">
    <property type="entry name" value="Bet v1-like"/>
    <property type="match status" value="1"/>
</dbReference>
<proteinExistence type="inferred from homology"/>
<gene>
    <name evidence="3" type="ORF">ACFPET_06835</name>
</gene>